<dbReference type="Pfam" id="PF11412">
    <property type="entry name" value="DsbD_N"/>
    <property type="match status" value="1"/>
</dbReference>
<dbReference type="InterPro" id="IPR028250">
    <property type="entry name" value="DsbDN"/>
</dbReference>
<dbReference type="PATRIC" id="fig|1641875.4.peg.4030"/>
<feature type="chain" id="PRO_5006663968" description="Thiol:disulfide interchange protein DsbD N-terminal domain-containing protein" evidence="1">
    <location>
        <begin position="23"/>
        <end position="269"/>
    </location>
</feature>
<keyword evidence="1" id="KW-0732">Signal</keyword>
<reference evidence="3 4" key="1">
    <citation type="submission" date="2015-04" db="EMBL/GenBank/DDBJ databases">
        <title>The draft genome sequence of Roseovarius sp.R12b.</title>
        <authorList>
            <person name="Li G."/>
            <person name="Lai Q."/>
            <person name="Shao Z."/>
            <person name="Yan P."/>
        </authorList>
    </citation>
    <scope>NUCLEOTIDE SEQUENCE [LARGE SCALE GENOMIC DNA]</scope>
    <source>
        <strain evidence="3 4">R12B</strain>
    </source>
</reference>
<dbReference type="EMBL" id="LAXJ01000007">
    <property type="protein sequence ID" value="KRS13115.1"/>
    <property type="molecule type" value="Genomic_DNA"/>
</dbReference>
<comment type="caution">
    <text evidence="3">The sequence shown here is derived from an EMBL/GenBank/DDBJ whole genome shotgun (WGS) entry which is preliminary data.</text>
</comment>
<dbReference type="RefSeq" id="WP_057792131.1">
    <property type="nucleotide sequence ID" value="NZ_LAXJ01000007.1"/>
</dbReference>
<feature type="domain" description="Thiol:disulfide interchange protein DsbD N-terminal" evidence="2">
    <location>
        <begin position="32"/>
        <end position="146"/>
    </location>
</feature>
<evidence type="ECO:0000259" key="2">
    <source>
        <dbReference type="Pfam" id="PF11412"/>
    </source>
</evidence>
<dbReference type="STRING" id="1641875.XM53_08150"/>
<protein>
    <recommendedName>
        <fullName evidence="2">Thiol:disulfide interchange protein DsbD N-terminal domain-containing protein</fullName>
    </recommendedName>
</protein>
<dbReference type="AlphaFoldDB" id="A0A0T5NW03"/>
<accession>A0A0T5NW03</accession>
<dbReference type="Proteomes" id="UP000051295">
    <property type="component" value="Unassembled WGS sequence"/>
</dbReference>
<proteinExistence type="predicted"/>
<organism evidence="3 4">
    <name type="scientific">Roseovarius atlanticus</name>
    <dbReference type="NCBI Taxonomy" id="1641875"/>
    <lineage>
        <taxon>Bacteria</taxon>
        <taxon>Pseudomonadati</taxon>
        <taxon>Pseudomonadota</taxon>
        <taxon>Alphaproteobacteria</taxon>
        <taxon>Rhodobacterales</taxon>
        <taxon>Roseobacteraceae</taxon>
        <taxon>Roseovarius</taxon>
    </lineage>
</organism>
<sequence length="269" mass="28499">MRKIITLLKAALVAVCAAPVAAQGTADMVRVDVLPGWRAADGSHYAGLRLDLAPGWKTYWRSPGEAGVPPLFNWRGSRNLSGVDVIWPAPKPVPQFGFMTIGYDHDVVVPLRIRPKAGGRDVRLEGQLEIGVCKDICVPVSVNVAQILPHAAKKPDPAIVAALTERPYGADEAGVRSVACQLSPVAGGVQLTATIRMPKLGVGEYAVVESSDPSVWVSPPETTRQGDSLIARTVLSHVDGRSFAVDRRGLRFTVLSRGGAVDIQGCSAG</sequence>
<gene>
    <name evidence="3" type="ORF">XM53_08150</name>
</gene>
<evidence type="ECO:0000256" key="1">
    <source>
        <dbReference type="SAM" id="SignalP"/>
    </source>
</evidence>
<name>A0A0T5NW03_9RHOB</name>
<dbReference type="OrthoDB" id="9811036at2"/>
<feature type="signal peptide" evidence="1">
    <location>
        <begin position="1"/>
        <end position="22"/>
    </location>
</feature>
<keyword evidence="4" id="KW-1185">Reference proteome</keyword>
<evidence type="ECO:0000313" key="3">
    <source>
        <dbReference type="EMBL" id="KRS13115.1"/>
    </source>
</evidence>
<evidence type="ECO:0000313" key="4">
    <source>
        <dbReference type="Proteomes" id="UP000051295"/>
    </source>
</evidence>